<sequence length="70" mass="8209">MTTEMEKDEDILDKLAILDDESKDLLRYVEEVNISFNNCYEAVDGLLTASVRIEKTFLLYKEILEYLKSK</sequence>
<gene>
    <name evidence="1" type="ORF">CWI37_0293p0010</name>
</gene>
<name>A0A4Q9L730_9MICR</name>
<comment type="caution">
    <text evidence="1">The sequence shown here is derived from an EMBL/GenBank/DDBJ whole genome shotgun (WGS) entry which is preliminary data.</text>
</comment>
<dbReference type="VEuPathDB" id="MicrosporidiaDB:CWI37_0293p0010"/>
<dbReference type="EMBL" id="PITJ01000293">
    <property type="protein sequence ID" value="TBU03448.1"/>
    <property type="molecule type" value="Genomic_DNA"/>
</dbReference>
<evidence type="ECO:0000313" key="1">
    <source>
        <dbReference type="EMBL" id="TBU03448.1"/>
    </source>
</evidence>
<protein>
    <submittedName>
        <fullName evidence="1">Uncharacterized protein</fullName>
    </submittedName>
</protein>
<accession>A0A4Q9L730</accession>
<organism evidence="1 2">
    <name type="scientific">Hamiltosporidium tvaerminnensis</name>
    <dbReference type="NCBI Taxonomy" id="1176355"/>
    <lineage>
        <taxon>Eukaryota</taxon>
        <taxon>Fungi</taxon>
        <taxon>Fungi incertae sedis</taxon>
        <taxon>Microsporidia</taxon>
        <taxon>Dubosqiidae</taxon>
        <taxon>Hamiltosporidium</taxon>
    </lineage>
</organism>
<dbReference type="AlphaFoldDB" id="A0A4Q9L730"/>
<dbReference type="Proteomes" id="UP000292362">
    <property type="component" value="Unassembled WGS sequence"/>
</dbReference>
<evidence type="ECO:0000313" key="2">
    <source>
        <dbReference type="Proteomes" id="UP000292362"/>
    </source>
</evidence>
<reference evidence="1 2" key="1">
    <citation type="submission" date="2017-12" db="EMBL/GenBank/DDBJ databases">
        <authorList>
            <person name="Pombert J.-F."/>
            <person name="Haag K.L."/>
            <person name="Ebert D."/>
        </authorList>
    </citation>
    <scope>NUCLEOTIDE SEQUENCE [LARGE SCALE GENOMIC DNA]</scope>
    <source>
        <strain evidence="1">FI-OER-3-3</strain>
    </source>
</reference>
<proteinExistence type="predicted"/>